<dbReference type="STRING" id="1157962.A0A250XQ85"/>
<dbReference type="PANTHER" id="PTHR10302:SF0">
    <property type="entry name" value="SINGLE-STRANDED DNA-BINDING PROTEIN, MITOCHONDRIAL"/>
    <property type="match status" value="1"/>
</dbReference>
<dbReference type="SUPFAM" id="SSF50249">
    <property type="entry name" value="Nucleic acid-binding proteins"/>
    <property type="match status" value="1"/>
</dbReference>
<accession>A0A250XQ85</accession>
<reference evidence="4 5" key="1">
    <citation type="submission" date="2017-08" db="EMBL/GenBank/DDBJ databases">
        <title>Acidophilic green algal genome provides insights into adaptation to an acidic environment.</title>
        <authorList>
            <person name="Hirooka S."/>
            <person name="Hirose Y."/>
            <person name="Kanesaki Y."/>
            <person name="Higuchi S."/>
            <person name="Fujiwara T."/>
            <person name="Onuma R."/>
            <person name="Era A."/>
            <person name="Ohbayashi R."/>
            <person name="Uzuka A."/>
            <person name="Nozaki H."/>
            <person name="Yoshikawa H."/>
            <person name="Miyagishima S.Y."/>
        </authorList>
    </citation>
    <scope>NUCLEOTIDE SEQUENCE [LARGE SCALE GENOMIC DNA]</scope>
    <source>
        <strain evidence="4 5">NIES-2499</strain>
    </source>
</reference>
<organism evidence="4 5">
    <name type="scientific">Chlamydomonas eustigma</name>
    <dbReference type="NCBI Taxonomy" id="1157962"/>
    <lineage>
        <taxon>Eukaryota</taxon>
        <taxon>Viridiplantae</taxon>
        <taxon>Chlorophyta</taxon>
        <taxon>core chlorophytes</taxon>
        <taxon>Chlorophyceae</taxon>
        <taxon>CS clade</taxon>
        <taxon>Chlamydomonadales</taxon>
        <taxon>Chlamydomonadaceae</taxon>
        <taxon>Chlamydomonas</taxon>
    </lineage>
</organism>
<evidence type="ECO:0000256" key="1">
    <source>
        <dbReference type="ARBA" id="ARBA00023125"/>
    </source>
</evidence>
<protein>
    <recommendedName>
        <fullName evidence="6">Single-stranded DNA-binding protein</fullName>
    </recommendedName>
</protein>
<evidence type="ECO:0008006" key="6">
    <source>
        <dbReference type="Google" id="ProtNLM"/>
    </source>
</evidence>
<dbReference type="InterPro" id="IPR000424">
    <property type="entry name" value="Primosome_PriB/ssb"/>
</dbReference>
<evidence type="ECO:0000313" key="5">
    <source>
        <dbReference type="Proteomes" id="UP000232323"/>
    </source>
</evidence>
<dbReference type="GO" id="GO:0006264">
    <property type="term" value="P:mitochondrial DNA replication"/>
    <property type="evidence" value="ECO:0007669"/>
    <property type="project" value="TreeGrafter"/>
</dbReference>
<dbReference type="OrthoDB" id="1078367at2759"/>
<dbReference type="GO" id="GO:0042645">
    <property type="term" value="C:mitochondrial nucleoid"/>
    <property type="evidence" value="ECO:0007669"/>
    <property type="project" value="TreeGrafter"/>
</dbReference>
<dbReference type="CDD" id="cd04496">
    <property type="entry name" value="SSB_OBF"/>
    <property type="match status" value="1"/>
</dbReference>
<dbReference type="Proteomes" id="UP000232323">
    <property type="component" value="Unassembled WGS sequence"/>
</dbReference>
<gene>
    <name evidence="4" type="ORF">CEUSTIGMA_g12601.t1</name>
</gene>
<name>A0A250XQ85_9CHLO</name>
<dbReference type="AlphaFoldDB" id="A0A250XQ85"/>
<dbReference type="InterPro" id="IPR011344">
    <property type="entry name" value="ssDNA-bd"/>
</dbReference>
<dbReference type="EMBL" id="BEGY01000154">
    <property type="protein sequence ID" value="GAX85183.1"/>
    <property type="molecule type" value="Genomic_DNA"/>
</dbReference>
<evidence type="ECO:0000313" key="4">
    <source>
        <dbReference type="EMBL" id="GAX85183.1"/>
    </source>
</evidence>
<dbReference type="PANTHER" id="PTHR10302">
    <property type="entry name" value="SINGLE-STRANDED DNA-BINDING PROTEIN"/>
    <property type="match status" value="1"/>
</dbReference>
<dbReference type="PROSITE" id="PS50935">
    <property type="entry name" value="SSB"/>
    <property type="match status" value="1"/>
</dbReference>
<keyword evidence="5" id="KW-1185">Reference proteome</keyword>
<proteinExistence type="predicted"/>
<keyword evidence="1 2" id="KW-0238">DNA-binding</keyword>
<comment type="caution">
    <text evidence="4">The sequence shown here is derived from an EMBL/GenBank/DDBJ whole genome shotgun (WGS) entry which is preliminary data.</text>
</comment>
<evidence type="ECO:0000256" key="3">
    <source>
        <dbReference type="SAM" id="MobiDB-lite"/>
    </source>
</evidence>
<feature type="region of interest" description="Disordered" evidence="3">
    <location>
        <begin position="249"/>
        <end position="276"/>
    </location>
</feature>
<dbReference type="InterPro" id="IPR012340">
    <property type="entry name" value="NA-bd_OB-fold"/>
</dbReference>
<dbReference type="Gene3D" id="2.40.50.140">
    <property type="entry name" value="Nucleic acid-binding proteins"/>
    <property type="match status" value="1"/>
</dbReference>
<dbReference type="GO" id="GO:0003697">
    <property type="term" value="F:single-stranded DNA binding"/>
    <property type="evidence" value="ECO:0007669"/>
    <property type="project" value="InterPro"/>
</dbReference>
<evidence type="ECO:0000256" key="2">
    <source>
        <dbReference type="PROSITE-ProRule" id="PRU00252"/>
    </source>
</evidence>
<sequence>MNSDLSSRRVDCRTPVGIPRKMQCVLRISGFAAMSLKSQGLCRALSSSSRPCSIVAAFQTDQSVEASAPMIRTVPYDVLYENRVYFSGRLGADFELLPSTYGYIAKAPLYVKSSKQGKDTLYKIELYEALAQAASSTVAKGDYIRVAGRLRCDEIVDKTNAKRLDVVVEADEVALVDNNMPLQQSEALYQMQIGQQNQQQPSWVQPQQVQSAVQSAWEQGDKPARPPFARLSPEEERELWAELERDRSQFWDNRENKRNPKAPDYKQKSTGHGLWLNSRNAPYWAAEELRQLSQ</sequence>
<feature type="compositionally biased region" description="Basic and acidic residues" evidence="3">
    <location>
        <begin position="249"/>
        <end position="267"/>
    </location>
</feature>
<dbReference type="Pfam" id="PF00436">
    <property type="entry name" value="SSB"/>
    <property type="match status" value="1"/>
</dbReference>